<keyword evidence="1 6" id="KW-0479">Metal-binding</keyword>
<dbReference type="Gene3D" id="1.10.400.10">
    <property type="entry name" value="GI Alpha 1, domain 2-like"/>
    <property type="match status" value="1"/>
</dbReference>
<feature type="binding site" evidence="6">
    <location>
        <position position="45"/>
    </location>
    <ligand>
        <name>Mg(2+)</name>
        <dbReference type="ChEBI" id="CHEBI:18420"/>
    </ligand>
</feature>
<dbReference type="InterPro" id="IPR001019">
    <property type="entry name" value="Gprotein_alpha_su"/>
</dbReference>
<dbReference type="EMBL" id="HBHJ01007325">
    <property type="protein sequence ID" value="CAD9671562.1"/>
    <property type="molecule type" value="Transcribed_RNA"/>
</dbReference>
<dbReference type="PRINTS" id="PR00318">
    <property type="entry name" value="GPROTEINA"/>
</dbReference>
<dbReference type="GO" id="GO:0031683">
    <property type="term" value="F:G-protein beta/gamma-subunit complex binding"/>
    <property type="evidence" value="ECO:0007669"/>
    <property type="project" value="InterPro"/>
</dbReference>
<dbReference type="SUPFAM" id="SSF52540">
    <property type="entry name" value="P-loop containing nucleoside triphosphate hydrolases"/>
    <property type="match status" value="1"/>
</dbReference>
<proteinExistence type="predicted"/>
<dbReference type="GO" id="GO:0003924">
    <property type="term" value="F:GTPase activity"/>
    <property type="evidence" value="ECO:0007669"/>
    <property type="project" value="InterPro"/>
</dbReference>
<dbReference type="Pfam" id="PF00503">
    <property type="entry name" value="G-alpha"/>
    <property type="match status" value="1"/>
</dbReference>
<feature type="binding site" evidence="5">
    <location>
        <position position="336"/>
    </location>
    <ligand>
        <name>GTP</name>
        <dbReference type="ChEBI" id="CHEBI:37565"/>
    </ligand>
</feature>
<dbReference type="Gene3D" id="3.40.50.300">
    <property type="entry name" value="P-loop containing nucleotide triphosphate hydrolases"/>
    <property type="match status" value="1"/>
</dbReference>
<keyword evidence="2 5" id="KW-0547">Nucleotide-binding</keyword>
<dbReference type="PANTHER" id="PTHR10218">
    <property type="entry name" value="GTP-BINDING PROTEIN ALPHA SUBUNIT"/>
    <property type="match status" value="1"/>
</dbReference>
<feature type="binding site" evidence="5">
    <location>
        <begin position="267"/>
        <end position="270"/>
    </location>
    <ligand>
        <name>GTP</name>
        <dbReference type="ChEBI" id="CHEBI:37565"/>
    </ligand>
</feature>
<feature type="binding site" evidence="5">
    <location>
        <begin position="41"/>
        <end position="46"/>
    </location>
    <ligand>
        <name>GTP</name>
        <dbReference type="ChEBI" id="CHEBI:37565"/>
    </ligand>
</feature>
<dbReference type="GO" id="GO:0005525">
    <property type="term" value="F:GTP binding"/>
    <property type="evidence" value="ECO:0007669"/>
    <property type="project" value="UniProtKB-KW"/>
</dbReference>
<dbReference type="FunFam" id="3.40.50.300:FF:000692">
    <property type="entry name" value="Guanine nucleotide-binding protein subunit alpha"/>
    <property type="match status" value="1"/>
</dbReference>
<evidence type="ECO:0000256" key="4">
    <source>
        <dbReference type="ARBA" id="ARBA00023224"/>
    </source>
</evidence>
<dbReference type="InterPro" id="IPR011025">
    <property type="entry name" value="GproteinA_insert"/>
</dbReference>
<evidence type="ECO:0000256" key="3">
    <source>
        <dbReference type="ARBA" id="ARBA00023134"/>
    </source>
</evidence>
<dbReference type="SMART" id="SM00275">
    <property type="entry name" value="G_alpha"/>
    <property type="match status" value="1"/>
</dbReference>
<keyword evidence="6" id="KW-0460">Magnesium</keyword>
<dbReference type="GO" id="GO:0005834">
    <property type="term" value="C:heterotrimeric G-protein complex"/>
    <property type="evidence" value="ECO:0007669"/>
    <property type="project" value="TreeGrafter"/>
</dbReference>
<sequence>MGCGGSKSVEDQQSKQVEKTLASAQREDAKTVKLLLLGAGESGKTTFLKQLKARFSAPPTARELSEVADIIRGNILEFMANLATAMVDLELDGDLQDELQPTVSKLTSMNTKDTAELTPVFARNLLALWLSAPAQAVFARRAEFQLVESHTVFIERAVEIADPRFEADFQDMLKARVKTSGIKSENLVIDGVNFEIFDVGGQKSERRKWIRCFDNVTAIVFFVGISEYDQMMHEDETTNRMEDAIGLFHETVTNEAFEKTSVCVFLNKVDLFENKLKTVPISSVPLWSGDYQAFAEKESQSIPAPSELDLGIGFFMTKFQEAAGGRSNVLFKPSTATDTSNILAVWEFARRAILLRALQANFGITDASDFELAGLRN</sequence>
<name>A0A7S2RHU5_9STRA</name>
<evidence type="ECO:0000256" key="6">
    <source>
        <dbReference type="PIRSR" id="PIRSR601019-2"/>
    </source>
</evidence>
<dbReference type="PROSITE" id="PS51882">
    <property type="entry name" value="G_ALPHA"/>
    <property type="match status" value="1"/>
</dbReference>
<reference evidence="8" key="1">
    <citation type="submission" date="2021-01" db="EMBL/GenBank/DDBJ databases">
        <authorList>
            <person name="Corre E."/>
            <person name="Pelletier E."/>
            <person name="Niang G."/>
            <person name="Scheremetjew M."/>
            <person name="Finn R."/>
            <person name="Kale V."/>
            <person name="Holt S."/>
            <person name="Cochrane G."/>
            <person name="Meng A."/>
            <person name="Brown T."/>
            <person name="Cohen L."/>
        </authorList>
    </citation>
    <scope>NUCLEOTIDE SEQUENCE</scope>
    <source>
        <strain evidence="8">CCMP1243</strain>
    </source>
</reference>
<dbReference type="GO" id="GO:0005737">
    <property type="term" value="C:cytoplasm"/>
    <property type="evidence" value="ECO:0007669"/>
    <property type="project" value="TreeGrafter"/>
</dbReference>
<feature type="compositionally biased region" description="Basic and acidic residues" evidence="7">
    <location>
        <begin position="8"/>
        <end position="18"/>
    </location>
</feature>
<evidence type="ECO:0000256" key="2">
    <source>
        <dbReference type="ARBA" id="ARBA00022741"/>
    </source>
</evidence>
<gene>
    <name evidence="8" type="ORF">RMAR1173_LOCUS4716</name>
</gene>
<feature type="binding site" evidence="6">
    <location>
        <position position="179"/>
    </location>
    <ligand>
        <name>Mg(2+)</name>
        <dbReference type="ChEBI" id="CHEBI:18420"/>
    </ligand>
</feature>
<keyword evidence="4" id="KW-0807">Transducer</keyword>
<dbReference type="GO" id="GO:0046872">
    <property type="term" value="F:metal ion binding"/>
    <property type="evidence" value="ECO:0007669"/>
    <property type="project" value="UniProtKB-KW"/>
</dbReference>
<dbReference type="InterPro" id="IPR027417">
    <property type="entry name" value="P-loop_NTPase"/>
</dbReference>
<dbReference type="GO" id="GO:0001664">
    <property type="term" value="F:G protein-coupled receptor binding"/>
    <property type="evidence" value="ECO:0007669"/>
    <property type="project" value="TreeGrafter"/>
</dbReference>
<dbReference type="CDD" id="cd00066">
    <property type="entry name" value="G-alpha"/>
    <property type="match status" value="1"/>
</dbReference>
<dbReference type="SUPFAM" id="SSF47895">
    <property type="entry name" value="Transducin (alpha subunit), insertion domain"/>
    <property type="match status" value="1"/>
</dbReference>
<dbReference type="PANTHER" id="PTHR10218:SF302">
    <property type="entry name" value="GUANINE NUCLEOTIDE-BINDING PROTEIN ALPHA-5 SUBUNIT"/>
    <property type="match status" value="1"/>
</dbReference>
<dbReference type="AlphaFoldDB" id="A0A7S2RHU5"/>
<organism evidence="8">
    <name type="scientific">Rhizochromulina marina</name>
    <dbReference type="NCBI Taxonomy" id="1034831"/>
    <lineage>
        <taxon>Eukaryota</taxon>
        <taxon>Sar</taxon>
        <taxon>Stramenopiles</taxon>
        <taxon>Ochrophyta</taxon>
        <taxon>Dictyochophyceae</taxon>
        <taxon>Rhizochromulinales</taxon>
        <taxon>Rhizochromulina</taxon>
    </lineage>
</organism>
<feature type="binding site" evidence="5">
    <location>
        <begin position="198"/>
        <end position="202"/>
    </location>
    <ligand>
        <name>GTP</name>
        <dbReference type="ChEBI" id="CHEBI:37565"/>
    </ligand>
</feature>
<feature type="binding site" evidence="5">
    <location>
        <begin position="173"/>
        <end position="179"/>
    </location>
    <ligand>
        <name>GTP</name>
        <dbReference type="ChEBI" id="CHEBI:37565"/>
    </ligand>
</feature>
<keyword evidence="3 5" id="KW-0342">GTP-binding</keyword>
<accession>A0A7S2RHU5</accession>
<evidence type="ECO:0000256" key="1">
    <source>
        <dbReference type="ARBA" id="ARBA00022723"/>
    </source>
</evidence>
<feature type="region of interest" description="Disordered" evidence="7">
    <location>
        <begin position="1"/>
        <end position="23"/>
    </location>
</feature>
<dbReference type="GO" id="GO:0007188">
    <property type="term" value="P:adenylate cyclase-modulating G protein-coupled receptor signaling pathway"/>
    <property type="evidence" value="ECO:0007669"/>
    <property type="project" value="TreeGrafter"/>
</dbReference>
<evidence type="ECO:0000313" key="8">
    <source>
        <dbReference type="EMBL" id="CAD9671562.1"/>
    </source>
</evidence>
<evidence type="ECO:0000256" key="5">
    <source>
        <dbReference type="PIRSR" id="PIRSR601019-1"/>
    </source>
</evidence>
<evidence type="ECO:0000256" key="7">
    <source>
        <dbReference type="SAM" id="MobiDB-lite"/>
    </source>
</evidence>
<protein>
    <submittedName>
        <fullName evidence="8">Uncharacterized protein</fullName>
    </submittedName>
</protein>